<gene>
    <name evidence="2" type="ORF">DK880_00960</name>
</gene>
<evidence type="ECO:0000313" key="2">
    <source>
        <dbReference type="EMBL" id="AWN82257.1"/>
    </source>
</evidence>
<proteinExistence type="predicted"/>
<evidence type="ECO:0000313" key="3">
    <source>
        <dbReference type="Proteomes" id="UP000245872"/>
    </source>
</evidence>
<dbReference type="RefSeq" id="WP_109997632.1">
    <property type="nucleotide sequence ID" value="NZ_CP029619.1"/>
</dbReference>
<accession>A0A2Z3LAB4</accession>
<dbReference type="EMBL" id="CP029619">
    <property type="protein sequence ID" value="AWN82257.1"/>
    <property type="molecule type" value="Genomic_DNA"/>
</dbReference>
<evidence type="ECO:0000256" key="1">
    <source>
        <dbReference type="SAM" id="MobiDB-lite"/>
    </source>
</evidence>
<dbReference type="KEGG" id="cher:DK880_00960"/>
<dbReference type="Proteomes" id="UP000245872">
    <property type="component" value="Chromosome"/>
</dbReference>
<name>A0A2Z3LAB4_9BACT</name>
<feature type="region of interest" description="Disordered" evidence="1">
    <location>
        <begin position="376"/>
        <end position="406"/>
    </location>
</feature>
<dbReference type="AlphaFoldDB" id="A0A2Z3LAB4"/>
<dbReference type="PROSITE" id="PS51257">
    <property type="entry name" value="PROKAR_LIPOPROTEIN"/>
    <property type="match status" value="1"/>
</dbReference>
<protein>
    <submittedName>
        <fullName evidence="2">Uncharacterized protein</fullName>
    </submittedName>
</protein>
<organism evidence="2 3">
    <name type="scientific">Candidatus Cardinium hertigii</name>
    <dbReference type="NCBI Taxonomy" id="247481"/>
    <lineage>
        <taxon>Bacteria</taxon>
        <taxon>Pseudomonadati</taxon>
        <taxon>Bacteroidota</taxon>
        <taxon>Cytophagia</taxon>
        <taxon>Cytophagales</taxon>
        <taxon>Amoebophilaceae</taxon>
        <taxon>Candidatus Cardinium</taxon>
    </lineage>
</organism>
<feature type="compositionally biased region" description="Basic and acidic residues" evidence="1">
    <location>
        <begin position="376"/>
        <end position="389"/>
    </location>
</feature>
<keyword evidence="3" id="KW-1185">Reference proteome</keyword>
<reference evidence="2 3" key="1">
    <citation type="submission" date="2018-05" db="EMBL/GenBank/DDBJ databases">
        <title>Candidatus Cardinium hertigii Genome Assembly.</title>
        <authorList>
            <person name="Showmaker K.C."/>
            <person name="Walden K.O."/>
            <person name="Fields C.J."/>
            <person name="Lambert K.N."/>
            <person name="Hudson M.E."/>
        </authorList>
    </citation>
    <scope>NUCLEOTIDE SEQUENCE [LARGE SCALE GENOMIC DNA]</scope>
    <source>
        <strain evidence="3">cHgTN10</strain>
    </source>
</reference>
<sequence length="406" mass="46071">MKKRMLQMSRHSVCYFFMLTSIGCSKLSDQLGVEAKEHIVATAAESTARKSVRAQRKAASQTRTAIKLKGIPILSWITGCLILSSPMLMGSVRGTDECRLLLENRADNIDRSSGAILNVINNWHRQYPHNHGSELNVIVENIIYFATMIANRDQAATCKDKHNKLNTTILHHDYFTNEYFSIDDQIKEISAKLPDNEENELNNSIDNHAKSIVESHIETLEKKVKNLCPQFNLKYCKQIVEQCLPGMSGNTVSTPFNRNVDGTFPFCAPDQTSVQCKNVENHCVPFISNAQIGRECHRKYRESWCSDNHSSQACNAMKNACAYGIRQGNLLSVCHTFCTGRRNQTIVSDFNNNCRRSPGYQTQAIHQRGKRAIRLERRGREANRKDRQGKNQGNPKPLQRKSRRGN</sequence>